<accession>A0A427XFF2</accession>
<gene>
    <name evidence="2" type="ORF">EHS24_003113</name>
</gene>
<evidence type="ECO:0000313" key="3">
    <source>
        <dbReference type="Proteomes" id="UP000279236"/>
    </source>
</evidence>
<dbReference type="RefSeq" id="XP_028472703.1">
    <property type="nucleotide sequence ID" value="XM_028618815.1"/>
</dbReference>
<feature type="compositionally biased region" description="Acidic residues" evidence="1">
    <location>
        <begin position="45"/>
        <end position="69"/>
    </location>
</feature>
<feature type="region of interest" description="Disordered" evidence="1">
    <location>
        <begin position="1"/>
        <end position="74"/>
    </location>
</feature>
<dbReference type="AlphaFoldDB" id="A0A427XFF2"/>
<reference evidence="2 3" key="1">
    <citation type="submission" date="2018-11" db="EMBL/GenBank/DDBJ databases">
        <title>Genome sequence of Apiotrichum porosum DSM 27194.</title>
        <authorList>
            <person name="Aliyu H."/>
            <person name="Gorte O."/>
            <person name="Ochsenreither K."/>
        </authorList>
    </citation>
    <scope>NUCLEOTIDE SEQUENCE [LARGE SCALE GENOMIC DNA]</scope>
    <source>
        <strain evidence="2 3">DSM 27194</strain>
    </source>
</reference>
<feature type="compositionally biased region" description="Pro residues" evidence="1">
    <location>
        <begin position="1"/>
        <end position="10"/>
    </location>
</feature>
<comment type="caution">
    <text evidence="2">The sequence shown here is derived from an EMBL/GenBank/DDBJ whole genome shotgun (WGS) entry which is preliminary data.</text>
</comment>
<keyword evidence="3" id="KW-1185">Reference proteome</keyword>
<sequence length="228" mass="25226">MPPKRPPTPAPKRKARASEPIPRSTKAPAKKKARYSYDMIRRSDEDGDDDESQDDEDGKDDESVPDEGDSVGSAAQLRKTFAARKRSDGKSGAIDTLAATQSAKLDELDKEHAARVSRINALLSTYADSGTDDHDRVLKYFDARSTALADVRSCLGNDRFTEFTGALEGATEYFTDTRPRMTQEALADMKGQLRAMTLKAEADAVYHKNSESMIRNLRRTMRAAAGRY</sequence>
<proteinExistence type="predicted"/>
<dbReference type="GeneID" id="39587656"/>
<protein>
    <submittedName>
        <fullName evidence="2">Uncharacterized protein</fullName>
    </submittedName>
</protein>
<dbReference type="EMBL" id="RSCE01000015">
    <property type="protein sequence ID" value="RSH77556.1"/>
    <property type="molecule type" value="Genomic_DNA"/>
</dbReference>
<organism evidence="2 3">
    <name type="scientific">Apiotrichum porosum</name>
    <dbReference type="NCBI Taxonomy" id="105984"/>
    <lineage>
        <taxon>Eukaryota</taxon>
        <taxon>Fungi</taxon>
        <taxon>Dikarya</taxon>
        <taxon>Basidiomycota</taxon>
        <taxon>Agaricomycotina</taxon>
        <taxon>Tremellomycetes</taxon>
        <taxon>Trichosporonales</taxon>
        <taxon>Trichosporonaceae</taxon>
        <taxon>Apiotrichum</taxon>
    </lineage>
</organism>
<name>A0A427XFF2_9TREE</name>
<evidence type="ECO:0000256" key="1">
    <source>
        <dbReference type="SAM" id="MobiDB-lite"/>
    </source>
</evidence>
<evidence type="ECO:0000313" key="2">
    <source>
        <dbReference type="EMBL" id="RSH77556.1"/>
    </source>
</evidence>
<dbReference type="Proteomes" id="UP000279236">
    <property type="component" value="Unassembled WGS sequence"/>
</dbReference>